<dbReference type="AlphaFoldDB" id="A0A8T1MSE7"/>
<protein>
    <submittedName>
        <fullName evidence="2">Aldose reductase</fullName>
    </submittedName>
</protein>
<dbReference type="EMBL" id="NIRI02000042">
    <property type="protein sequence ID" value="KAG5451980.1"/>
    <property type="molecule type" value="Genomic_DNA"/>
</dbReference>
<organism evidence="2 3">
    <name type="scientific">Clonorchis sinensis</name>
    <name type="common">Chinese liver fluke</name>
    <dbReference type="NCBI Taxonomy" id="79923"/>
    <lineage>
        <taxon>Eukaryota</taxon>
        <taxon>Metazoa</taxon>
        <taxon>Spiralia</taxon>
        <taxon>Lophotrochozoa</taxon>
        <taxon>Platyhelminthes</taxon>
        <taxon>Trematoda</taxon>
        <taxon>Digenea</taxon>
        <taxon>Opisthorchiida</taxon>
        <taxon>Opisthorchiata</taxon>
        <taxon>Opisthorchiidae</taxon>
        <taxon>Clonorchis</taxon>
    </lineage>
</organism>
<dbReference type="OrthoDB" id="416253at2759"/>
<gene>
    <name evidence="2" type="ORF">CSKR_108252</name>
</gene>
<dbReference type="Proteomes" id="UP000286415">
    <property type="component" value="Unassembled WGS sequence"/>
</dbReference>
<dbReference type="PANTHER" id="PTHR11732">
    <property type="entry name" value="ALDO/KETO REDUCTASE"/>
    <property type="match status" value="1"/>
</dbReference>
<dbReference type="InterPro" id="IPR036812">
    <property type="entry name" value="NAD(P)_OxRdtase_dom_sf"/>
</dbReference>
<dbReference type="PROSITE" id="PS00063">
    <property type="entry name" value="ALDOKETO_REDUCTASE_3"/>
    <property type="match status" value="1"/>
</dbReference>
<evidence type="ECO:0000313" key="2">
    <source>
        <dbReference type="EMBL" id="KAG5451980.1"/>
    </source>
</evidence>
<dbReference type="Gene3D" id="3.20.20.100">
    <property type="entry name" value="NADP-dependent oxidoreductase domain"/>
    <property type="match status" value="1"/>
</dbReference>
<dbReference type="CDD" id="cd19071">
    <property type="entry name" value="AKR_AKR1-5-like"/>
    <property type="match status" value="1"/>
</dbReference>
<dbReference type="Pfam" id="PF00248">
    <property type="entry name" value="Aldo_ket_red"/>
    <property type="match status" value="1"/>
</dbReference>
<comment type="caution">
    <text evidence="2">The sequence shown here is derived from an EMBL/GenBank/DDBJ whole genome shotgun (WGS) entry which is preliminary data.</text>
</comment>
<dbReference type="SUPFAM" id="SSF51430">
    <property type="entry name" value="NAD(P)-linked oxidoreductase"/>
    <property type="match status" value="1"/>
</dbReference>
<dbReference type="GO" id="GO:0016491">
    <property type="term" value="F:oxidoreductase activity"/>
    <property type="evidence" value="ECO:0007669"/>
    <property type="project" value="InterPro"/>
</dbReference>
<accession>A0A8T1MSE7</accession>
<dbReference type="PRINTS" id="PR00069">
    <property type="entry name" value="ALDKETRDTASE"/>
</dbReference>
<proteinExistence type="predicted"/>
<reference evidence="2 3" key="1">
    <citation type="journal article" date="2018" name="Biotechnol. Adv.">
        <title>Improved genomic resources and new bioinformatic workflow for the carcinogenic parasite Clonorchis sinensis: Biotechnological implications.</title>
        <authorList>
            <person name="Wang D."/>
            <person name="Korhonen P.K."/>
            <person name="Gasser R.B."/>
            <person name="Young N.D."/>
        </authorList>
    </citation>
    <scope>NUCLEOTIDE SEQUENCE [LARGE SCALE GENOMIC DNA]</scope>
    <source>
        <strain evidence="2">Cs-k2</strain>
    </source>
</reference>
<keyword evidence="3" id="KW-1185">Reference proteome</keyword>
<reference evidence="2 3" key="2">
    <citation type="journal article" date="2021" name="Genomics">
        <title>High-quality reference genome for Clonorchis sinensis.</title>
        <authorList>
            <person name="Young N.D."/>
            <person name="Stroehlein A.J."/>
            <person name="Kinkar L."/>
            <person name="Wang T."/>
            <person name="Sohn W.M."/>
            <person name="Chang B.C.H."/>
            <person name="Kaur P."/>
            <person name="Weisz D."/>
            <person name="Dudchenko O."/>
            <person name="Aiden E.L."/>
            <person name="Korhonen P.K."/>
            <person name="Gasser R.B."/>
        </authorList>
    </citation>
    <scope>NUCLEOTIDE SEQUENCE [LARGE SCALE GENOMIC DNA]</scope>
    <source>
        <strain evidence="2">Cs-k2</strain>
    </source>
</reference>
<dbReference type="InterPro" id="IPR023210">
    <property type="entry name" value="NADP_OxRdtase_dom"/>
</dbReference>
<evidence type="ECO:0000313" key="3">
    <source>
        <dbReference type="Proteomes" id="UP000286415"/>
    </source>
</evidence>
<dbReference type="PROSITE" id="PS00062">
    <property type="entry name" value="ALDOKETO_REDUCTASE_2"/>
    <property type="match status" value="1"/>
</dbReference>
<dbReference type="InterPro" id="IPR020471">
    <property type="entry name" value="AKR"/>
</dbReference>
<feature type="non-terminal residue" evidence="2">
    <location>
        <position position="1"/>
    </location>
</feature>
<dbReference type="InterPro" id="IPR018170">
    <property type="entry name" value="Aldo/ket_reductase_CS"/>
</dbReference>
<name>A0A8T1MSE7_CLOSI</name>
<evidence type="ECO:0000259" key="1">
    <source>
        <dbReference type="Pfam" id="PF00248"/>
    </source>
</evidence>
<feature type="domain" description="NADP-dependent oxidoreductase" evidence="1">
    <location>
        <begin position="2"/>
        <end position="227"/>
    </location>
</feature>
<sequence length="366" mass="41663">CWCTHLRPEYVRKCCQTSLSDLRLPYVDLYLIHWPVAFHVCLRIIFPLDELKHSDVNFPKASNGQDFLVDDVPLLDTWKAMESLVDEGMVKAIGLSNFNRRQIDTIMNGACIKPVNLQIEINANFPNTKLVKYAQASGLTVTAYAPLGSPSAAVWQDLIQGDKTNLLTASWVREIAERHNKTSAQILLRYLLQRNIIVIPKSSNPKRIVENSKIFDFTLTDDEMQVLNTSGLNERQFKFPGWARWLSGWSANLLTGKSVVRTRPLHLDFPCLGLGHLSVFQPSCFLRVAWQLDTERAVSPKHCDSFLCLQLSDFATSDQHTRLRNWERTLPTQETWKDLVNNLVQLKDSLPANRTRDCITTAPSSI</sequence>